<dbReference type="EMBL" id="MLFT02000012">
    <property type="protein sequence ID" value="PHT31173.1"/>
    <property type="molecule type" value="Genomic_DNA"/>
</dbReference>
<reference evidence="8 9" key="1">
    <citation type="journal article" date="2017" name="Genome Biol.">
        <title>New reference genome sequences of hot pepper reveal the massive evolution of plant disease-resistance genes by retroduplication.</title>
        <authorList>
            <person name="Kim S."/>
            <person name="Park J."/>
            <person name="Yeom S.I."/>
            <person name="Kim Y.M."/>
            <person name="Seo E."/>
            <person name="Kim K.T."/>
            <person name="Kim M.S."/>
            <person name="Lee J.M."/>
            <person name="Cheong K."/>
            <person name="Shin H.S."/>
            <person name="Kim S.B."/>
            <person name="Han K."/>
            <person name="Lee J."/>
            <person name="Park M."/>
            <person name="Lee H.A."/>
            <person name="Lee H.Y."/>
            <person name="Lee Y."/>
            <person name="Oh S."/>
            <person name="Lee J.H."/>
            <person name="Choi E."/>
            <person name="Choi E."/>
            <person name="Lee S.E."/>
            <person name="Jeon J."/>
            <person name="Kim H."/>
            <person name="Choi G."/>
            <person name="Song H."/>
            <person name="Lee J."/>
            <person name="Lee S.C."/>
            <person name="Kwon J.K."/>
            <person name="Lee H.Y."/>
            <person name="Koo N."/>
            <person name="Hong Y."/>
            <person name="Kim R.W."/>
            <person name="Kang W.H."/>
            <person name="Huh J.H."/>
            <person name="Kang B.C."/>
            <person name="Yang T.J."/>
            <person name="Lee Y.H."/>
            <person name="Bennetzen J.L."/>
            <person name="Choi D."/>
        </authorList>
    </citation>
    <scope>NUCLEOTIDE SEQUENCE [LARGE SCALE GENOMIC DNA]</scope>
    <source>
        <strain evidence="9">cv. PBC81</strain>
    </source>
</reference>
<evidence type="ECO:0000256" key="1">
    <source>
        <dbReference type="ARBA" id="ARBA00004370"/>
    </source>
</evidence>
<dbReference type="SUPFAM" id="SSF56784">
    <property type="entry name" value="HAD-like"/>
    <property type="match status" value="1"/>
</dbReference>
<proteinExistence type="predicted"/>
<dbReference type="Pfam" id="PF00702">
    <property type="entry name" value="Hydrolase"/>
    <property type="match status" value="1"/>
</dbReference>
<dbReference type="Gene3D" id="3.40.1110.10">
    <property type="entry name" value="Calcium-transporting ATPase, cytoplasmic domain N"/>
    <property type="match status" value="1"/>
</dbReference>
<dbReference type="SUPFAM" id="SSF81653">
    <property type="entry name" value="Calcium ATPase, transduction domain A"/>
    <property type="match status" value="1"/>
</dbReference>
<evidence type="ECO:0000256" key="2">
    <source>
        <dbReference type="ARBA" id="ARBA00022692"/>
    </source>
</evidence>
<keyword evidence="3" id="KW-0460">Magnesium</keyword>
<dbReference type="PRINTS" id="PR00120">
    <property type="entry name" value="HATPASE"/>
</dbReference>
<dbReference type="OrthoDB" id="3352408at2759"/>
<organism evidence="8 9">
    <name type="scientific">Capsicum baccatum</name>
    <name type="common">Peruvian pepper</name>
    <dbReference type="NCBI Taxonomy" id="33114"/>
    <lineage>
        <taxon>Eukaryota</taxon>
        <taxon>Viridiplantae</taxon>
        <taxon>Streptophyta</taxon>
        <taxon>Embryophyta</taxon>
        <taxon>Tracheophyta</taxon>
        <taxon>Spermatophyta</taxon>
        <taxon>Magnoliopsida</taxon>
        <taxon>eudicotyledons</taxon>
        <taxon>Gunneridae</taxon>
        <taxon>Pentapetalae</taxon>
        <taxon>asterids</taxon>
        <taxon>lamiids</taxon>
        <taxon>Solanales</taxon>
        <taxon>Solanaceae</taxon>
        <taxon>Solanoideae</taxon>
        <taxon>Capsiceae</taxon>
        <taxon>Capsicum</taxon>
    </lineage>
</organism>
<dbReference type="PANTHER" id="PTHR24093:SF434">
    <property type="entry name" value="CALCIUM-TRANSPORTING ATPASE 13, PLASMA MEMBRANE-TYPE-RELATED"/>
    <property type="match status" value="1"/>
</dbReference>
<evidence type="ECO:0000256" key="4">
    <source>
        <dbReference type="ARBA" id="ARBA00022989"/>
    </source>
</evidence>
<dbReference type="InterPro" id="IPR036412">
    <property type="entry name" value="HAD-like_sf"/>
</dbReference>
<dbReference type="InterPro" id="IPR023214">
    <property type="entry name" value="HAD_sf"/>
</dbReference>
<evidence type="ECO:0000256" key="5">
    <source>
        <dbReference type="ARBA" id="ARBA00023136"/>
    </source>
</evidence>
<dbReference type="SUPFAM" id="SSF81660">
    <property type="entry name" value="Metal cation-transporting ATPase, ATP-binding domain N"/>
    <property type="match status" value="1"/>
</dbReference>
<name>A0A2G2VDX3_CAPBA</name>
<dbReference type="Gene3D" id="3.40.50.1000">
    <property type="entry name" value="HAD superfamily/HAD-like"/>
    <property type="match status" value="1"/>
</dbReference>
<sequence length="792" mass="86891">MNIIATDLSAEVDSSNKKRWHLAFATIYCLRASKNKGSTKSSLAKLVKDKKSVDELADLGGVQGVVASLKSDTTNGIRGDPEDVTRRHEAFGSNTYPVSSISNFRQNRQFDKLSKVSKQIPVEAVRKGRRQQISIFEIVVGDVICLKIGDQVPADGILVQGHSLQVDESSMTGESDHVVINLGQNPFLISGTKVADGYGMMLVTSVGMNTTWGEMMSEISSDSNEQTPLQQRLNKLTSSIGKVGLLVAFLVLVVLLVRYFTGTTKYEKGNKEFNGSKTSSDDVINAVVGIVAAAVIIVVVAIPEGLPLAVTLTLAYSMKRMMDDQAMVRKLSACETMGSATTICTDKTGSVFKSSDPCSSFEFSGSPTEKAILSWAVLKLNMDMDQVKRNFNILHVEAFNSEKKKSGVRIKNIADGCTLERIIEGMAASSLRCIAFAHKQVPKAEQDDHELMHGNVPDNSFILLGFVGLKDQCRPGVKKAVEDCQNAGVNIKMITGDNVFTAKAIATECGILHPNQEVDEGAVIEALIGVDIQLVSILLSQPSRVLKCLRKKGHVVAVTGDGTNDAPALKEADIGLSMGIQGTEVAKESSDIVILDDNFSSVATVLKWGRCVYNNIQKFIQFQLTVNVAENGDKRPLLSWQGGWEKYETIEDAAQRETIRKLEYECKLGTWYFENKAGDTAYEGHMFPLFVMEEFDYWPEKEICERSWMNVGEARKLCQNGWMKEALEVLVSRLTSQNKRIKGERISSGRTTILPWGCRAQLLSPPLSSSTEEALSPLISIHYQNQHGRCSL</sequence>
<dbReference type="GO" id="GO:0016887">
    <property type="term" value="F:ATP hydrolysis activity"/>
    <property type="evidence" value="ECO:0007669"/>
    <property type="project" value="InterPro"/>
</dbReference>
<feature type="domain" description="P-type ATPase A" evidence="7">
    <location>
        <begin position="121"/>
        <end position="218"/>
    </location>
</feature>
<evidence type="ECO:0000256" key="3">
    <source>
        <dbReference type="ARBA" id="ARBA00022842"/>
    </source>
</evidence>
<dbReference type="Gene3D" id="3.90.79.10">
    <property type="entry name" value="Nucleoside Triphosphate Pyrophosphohydrolase"/>
    <property type="match status" value="1"/>
</dbReference>
<dbReference type="InterPro" id="IPR015797">
    <property type="entry name" value="NUDIX_hydrolase-like_dom_sf"/>
</dbReference>
<dbReference type="InterPro" id="IPR059000">
    <property type="entry name" value="ATPase_P-type_domA"/>
</dbReference>
<dbReference type="Gene3D" id="2.70.150.10">
    <property type="entry name" value="Calcium-transporting ATPase, cytoplasmic transduction domain A"/>
    <property type="match status" value="1"/>
</dbReference>
<dbReference type="GO" id="GO:0005388">
    <property type="term" value="F:P-type calcium transporter activity"/>
    <property type="evidence" value="ECO:0007669"/>
    <property type="project" value="TreeGrafter"/>
</dbReference>
<comment type="subcellular location">
    <subcellularLocation>
        <location evidence="1">Membrane</location>
    </subcellularLocation>
</comment>
<dbReference type="Gene3D" id="1.20.1110.10">
    <property type="entry name" value="Calcium-transporting ATPase, transmembrane domain"/>
    <property type="match status" value="2"/>
</dbReference>
<gene>
    <name evidence="8" type="ORF">CQW23_27510</name>
</gene>
<dbReference type="Pfam" id="PF00122">
    <property type="entry name" value="E1-E2_ATPase"/>
    <property type="match status" value="1"/>
</dbReference>
<protein>
    <submittedName>
        <fullName evidence="8">Calcium-transporting ATPase 12, plasma membrane-type</fullName>
    </submittedName>
</protein>
<feature type="transmembrane region" description="Helical" evidence="6">
    <location>
        <begin position="243"/>
        <end position="261"/>
    </location>
</feature>
<dbReference type="InterPro" id="IPR023298">
    <property type="entry name" value="ATPase_P-typ_TM_dom_sf"/>
</dbReference>
<dbReference type="Proteomes" id="UP000224567">
    <property type="component" value="Unassembled WGS sequence"/>
</dbReference>
<dbReference type="GO" id="GO:0005524">
    <property type="term" value="F:ATP binding"/>
    <property type="evidence" value="ECO:0007669"/>
    <property type="project" value="InterPro"/>
</dbReference>
<evidence type="ECO:0000256" key="6">
    <source>
        <dbReference type="SAM" id="Phobius"/>
    </source>
</evidence>
<dbReference type="InterPro" id="IPR001757">
    <property type="entry name" value="P_typ_ATPase"/>
</dbReference>
<dbReference type="FunFam" id="2.70.150.10:FF:000006">
    <property type="entry name" value="Calcium-transporting ATPase"/>
    <property type="match status" value="1"/>
</dbReference>
<dbReference type="SUPFAM" id="SSF81665">
    <property type="entry name" value="Calcium ATPase, transmembrane domain M"/>
    <property type="match status" value="1"/>
</dbReference>
<evidence type="ECO:0000259" key="7">
    <source>
        <dbReference type="Pfam" id="PF00122"/>
    </source>
</evidence>
<accession>A0A2G2VDX3</accession>
<feature type="transmembrane region" description="Helical" evidence="6">
    <location>
        <begin position="282"/>
        <end position="302"/>
    </location>
</feature>
<dbReference type="AlphaFoldDB" id="A0A2G2VDX3"/>
<dbReference type="PANTHER" id="PTHR24093">
    <property type="entry name" value="CATION TRANSPORTING ATPASE"/>
    <property type="match status" value="1"/>
</dbReference>
<evidence type="ECO:0000313" key="8">
    <source>
        <dbReference type="EMBL" id="PHT31173.1"/>
    </source>
</evidence>
<dbReference type="InterPro" id="IPR008250">
    <property type="entry name" value="ATPase_P-typ_transduc_dom_A_sf"/>
</dbReference>
<dbReference type="STRING" id="33114.A0A2G2VDX3"/>
<keyword evidence="9" id="KW-1185">Reference proteome</keyword>
<comment type="caution">
    <text evidence="8">The sequence shown here is derived from an EMBL/GenBank/DDBJ whole genome shotgun (WGS) entry which is preliminary data.</text>
</comment>
<reference evidence="9" key="2">
    <citation type="journal article" date="2017" name="J. Anim. Genet.">
        <title>Multiple reference genome sequences of hot pepper reveal the massive evolution of plant disease resistance genes by retroduplication.</title>
        <authorList>
            <person name="Kim S."/>
            <person name="Park J."/>
            <person name="Yeom S.-I."/>
            <person name="Kim Y.-M."/>
            <person name="Seo E."/>
            <person name="Kim K.-T."/>
            <person name="Kim M.-S."/>
            <person name="Lee J.M."/>
            <person name="Cheong K."/>
            <person name="Shin H.-S."/>
            <person name="Kim S.-B."/>
            <person name="Han K."/>
            <person name="Lee J."/>
            <person name="Park M."/>
            <person name="Lee H.-A."/>
            <person name="Lee H.-Y."/>
            <person name="Lee Y."/>
            <person name="Oh S."/>
            <person name="Lee J.H."/>
            <person name="Choi E."/>
            <person name="Choi E."/>
            <person name="Lee S.E."/>
            <person name="Jeon J."/>
            <person name="Kim H."/>
            <person name="Choi G."/>
            <person name="Song H."/>
            <person name="Lee J."/>
            <person name="Lee S.-C."/>
            <person name="Kwon J.-K."/>
            <person name="Lee H.-Y."/>
            <person name="Koo N."/>
            <person name="Hong Y."/>
            <person name="Kim R.W."/>
            <person name="Kang W.-H."/>
            <person name="Huh J.H."/>
            <person name="Kang B.-C."/>
            <person name="Yang T.-J."/>
            <person name="Lee Y.-H."/>
            <person name="Bennetzen J.L."/>
            <person name="Choi D."/>
        </authorList>
    </citation>
    <scope>NUCLEOTIDE SEQUENCE [LARGE SCALE GENOMIC DNA]</scope>
    <source>
        <strain evidence="9">cv. PBC81</strain>
    </source>
</reference>
<dbReference type="PRINTS" id="PR00119">
    <property type="entry name" value="CATATPASE"/>
</dbReference>
<dbReference type="GO" id="GO:0005886">
    <property type="term" value="C:plasma membrane"/>
    <property type="evidence" value="ECO:0007669"/>
    <property type="project" value="TreeGrafter"/>
</dbReference>
<evidence type="ECO:0000313" key="9">
    <source>
        <dbReference type="Proteomes" id="UP000224567"/>
    </source>
</evidence>
<keyword evidence="2 6" id="KW-0812">Transmembrane</keyword>
<dbReference type="InterPro" id="IPR023299">
    <property type="entry name" value="ATPase_P-typ_cyto_dom_N"/>
</dbReference>
<keyword evidence="5 6" id="KW-0472">Membrane</keyword>
<dbReference type="SUPFAM" id="SSF55811">
    <property type="entry name" value="Nudix"/>
    <property type="match status" value="1"/>
</dbReference>
<dbReference type="NCBIfam" id="TIGR01494">
    <property type="entry name" value="ATPase_P-type"/>
    <property type="match status" value="2"/>
</dbReference>
<keyword evidence="4 6" id="KW-1133">Transmembrane helix</keyword>